<dbReference type="InterPro" id="IPR015720">
    <property type="entry name" value="Emp24-like"/>
</dbReference>
<dbReference type="Pfam" id="PF01105">
    <property type="entry name" value="EMP24_GP25L"/>
    <property type="match status" value="1"/>
</dbReference>
<evidence type="ECO:0000256" key="1">
    <source>
        <dbReference type="ARBA" id="ARBA00004479"/>
    </source>
</evidence>
<protein>
    <recommendedName>
        <fullName evidence="9">GOLD domain-containing protein</fullName>
    </recommendedName>
</protein>
<keyword evidence="4" id="KW-0732">Signal</keyword>
<sequence length="210" mass="24259">MYVDAGTKQCFYRDLSVDSVLLGSYRIEVLDEQGVYVTPRDKDNTGVIVDVEENFDSNNRVIHQRGSFSGKFSFSPLEEGSHRICLTPKSFYKRKWKGEDPVALQESKFKQARVTLEFDIGDASNILAKDSTEIEELTSRVASLIEKVTYIKREQGFIRAKEATFRDLSERACEKVVSWSVLQLGIMAITFLYQLWTLLRFYMKRKTHID</sequence>
<dbReference type="EMBL" id="PKFO01000003">
    <property type="protein sequence ID" value="PVH20428.1"/>
    <property type="molecule type" value="Genomic_DNA"/>
</dbReference>
<proteinExistence type="inferred from homology"/>
<keyword evidence="6 8" id="KW-0472">Membrane</keyword>
<accession>A0A2V1ARF7</accession>
<dbReference type="Proteomes" id="UP000244309">
    <property type="component" value="Unassembled WGS sequence"/>
</dbReference>
<evidence type="ECO:0000256" key="8">
    <source>
        <dbReference type="SAM" id="Phobius"/>
    </source>
</evidence>
<dbReference type="AlphaFoldDB" id="A0A2V1ARF7"/>
<evidence type="ECO:0000256" key="4">
    <source>
        <dbReference type="ARBA" id="ARBA00022729"/>
    </source>
</evidence>
<name>A0A2V1ARF7_9ASCO</name>
<feature type="transmembrane region" description="Helical" evidence="8">
    <location>
        <begin position="176"/>
        <end position="196"/>
    </location>
</feature>
<keyword evidence="11" id="KW-1185">Reference proteome</keyword>
<keyword evidence="3 7" id="KW-0812">Transmembrane</keyword>
<evidence type="ECO:0000256" key="6">
    <source>
        <dbReference type="ARBA" id="ARBA00023136"/>
    </source>
</evidence>
<dbReference type="PANTHER" id="PTHR22811">
    <property type="entry name" value="TRANSMEMBRANE EMP24 DOMAIN-CONTAINING PROTEIN"/>
    <property type="match status" value="1"/>
</dbReference>
<dbReference type="RefSeq" id="XP_025341368.1">
    <property type="nucleotide sequence ID" value="XM_025485903.1"/>
</dbReference>
<evidence type="ECO:0000256" key="3">
    <source>
        <dbReference type="ARBA" id="ARBA00022692"/>
    </source>
</evidence>
<dbReference type="VEuPathDB" id="FungiDB:CXQ85_002216"/>
<evidence type="ECO:0000256" key="2">
    <source>
        <dbReference type="ARBA" id="ARBA00007104"/>
    </source>
</evidence>
<reference evidence="10 11" key="1">
    <citation type="submission" date="2017-12" db="EMBL/GenBank/DDBJ databases">
        <title>Genome Sequence of a Multidrug-Resistant Candida haemulonii Isolate from a Patient with Chronic Leg Ulcers in Israel.</title>
        <authorList>
            <person name="Chow N.A."/>
            <person name="Gade L."/>
            <person name="Batra D."/>
            <person name="Rowe L.A."/>
            <person name="Ben-Ami R."/>
            <person name="Loparev V.N."/>
            <person name="Litvintseva A.P."/>
        </authorList>
    </citation>
    <scope>NUCLEOTIDE SEQUENCE [LARGE SCALE GENOMIC DNA]</scope>
    <source>
        <strain evidence="10 11">B11899</strain>
    </source>
</reference>
<evidence type="ECO:0000259" key="9">
    <source>
        <dbReference type="PROSITE" id="PS50866"/>
    </source>
</evidence>
<comment type="similarity">
    <text evidence="2 7">Belongs to the EMP24/GP25L family.</text>
</comment>
<dbReference type="GO" id="GO:0016020">
    <property type="term" value="C:membrane"/>
    <property type="evidence" value="ECO:0007669"/>
    <property type="project" value="UniProtKB-SubCell"/>
</dbReference>
<dbReference type="SMART" id="SM01190">
    <property type="entry name" value="EMP24_GP25L"/>
    <property type="match status" value="1"/>
</dbReference>
<feature type="domain" description="GOLD" evidence="9">
    <location>
        <begin position="8"/>
        <end position="120"/>
    </location>
</feature>
<comment type="caution">
    <text evidence="10">The sequence shown here is derived from an EMBL/GenBank/DDBJ whole genome shotgun (WGS) entry which is preliminary data.</text>
</comment>
<dbReference type="InterPro" id="IPR009038">
    <property type="entry name" value="GOLD_dom"/>
</dbReference>
<comment type="subcellular location">
    <subcellularLocation>
        <location evidence="1 7">Membrane</location>
        <topology evidence="1 7">Single-pass type I membrane protein</topology>
    </subcellularLocation>
</comment>
<evidence type="ECO:0000313" key="10">
    <source>
        <dbReference type="EMBL" id="PVH20428.1"/>
    </source>
</evidence>
<evidence type="ECO:0000313" key="11">
    <source>
        <dbReference type="Proteomes" id="UP000244309"/>
    </source>
</evidence>
<dbReference type="PROSITE" id="PS50866">
    <property type="entry name" value="GOLD"/>
    <property type="match status" value="1"/>
</dbReference>
<dbReference type="OrthoDB" id="3427at2759"/>
<organism evidence="10 11">
    <name type="scientific">Candidozyma haemuli</name>
    <dbReference type="NCBI Taxonomy" id="45357"/>
    <lineage>
        <taxon>Eukaryota</taxon>
        <taxon>Fungi</taxon>
        <taxon>Dikarya</taxon>
        <taxon>Ascomycota</taxon>
        <taxon>Saccharomycotina</taxon>
        <taxon>Pichiomycetes</taxon>
        <taxon>Metschnikowiaceae</taxon>
        <taxon>Candidozyma</taxon>
    </lineage>
</organism>
<gene>
    <name evidence="10" type="ORF">CXQ85_002216</name>
</gene>
<dbReference type="STRING" id="45357.A0A2V1ARF7"/>
<dbReference type="GeneID" id="37007547"/>
<keyword evidence="5 8" id="KW-1133">Transmembrane helix</keyword>
<evidence type="ECO:0000256" key="5">
    <source>
        <dbReference type="ARBA" id="ARBA00022989"/>
    </source>
</evidence>
<evidence type="ECO:0000256" key="7">
    <source>
        <dbReference type="RuleBase" id="RU003827"/>
    </source>
</evidence>